<sequence>MFGPKSLSPVSFIWHRLACRGIPLNRMSLAHASPVPLSSVDSSAHIMIFGVLVDWPLQASSRQNTSFFSPSLCLRQVHHSDKIAHIKDQPVQAATNIALQPNSSYSAASSGVRYETSLFLGSSGNGSRIRKGSNKINHLWHDLLIGLNSGDANVGKKLVGAHHYNKDGTLNYRRE</sequence>
<evidence type="ECO:0000313" key="2">
    <source>
        <dbReference type="Proteomes" id="UP001177003"/>
    </source>
</evidence>
<dbReference type="EMBL" id="OX465079">
    <property type="protein sequence ID" value="CAI9274263.1"/>
    <property type="molecule type" value="Genomic_DNA"/>
</dbReference>
<accession>A0AA35YI00</accession>
<dbReference type="Proteomes" id="UP001177003">
    <property type="component" value="Chromosome 3"/>
</dbReference>
<organism evidence="1 2">
    <name type="scientific">Lactuca saligna</name>
    <name type="common">Willowleaf lettuce</name>
    <dbReference type="NCBI Taxonomy" id="75948"/>
    <lineage>
        <taxon>Eukaryota</taxon>
        <taxon>Viridiplantae</taxon>
        <taxon>Streptophyta</taxon>
        <taxon>Embryophyta</taxon>
        <taxon>Tracheophyta</taxon>
        <taxon>Spermatophyta</taxon>
        <taxon>Magnoliopsida</taxon>
        <taxon>eudicotyledons</taxon>
        <taxon>Gunneridae</taxon>
        <taxon>Pentapetalae</taxon>
        <taxon>asterids</taxon>
        <taxon>campanulids</taxon>
        <taxon>Asterales</taxon>
        <taxon>Asteraceae</taxon>
        <taxon>Cichorioideae</taxon>
        <taxon>Cichorieae</taxon>
        <taxon>Lactucinae</taxon>
        <taxon>Lactuca</taxon>
    </lineage>
</organism>
<reference evidence="1" key="1">
    <citation type="submission" date="2023-04" db="EMBL/GenBank/DDBJ databases">
        <authorList>
            <person name="Vijverberg K."/>
            <person name="Xiong W."/>
            <person name="Schranz E."/>
        </authorList>
    </citation>
    <scope>NUCLEOTIDE SEQUENCE</scope>
</reference>
<proteinExistence type="predicted"/>
<evidence type="ECO:0000313" key="1">
    <source>
        <dbReference type="EMBL" id="CAI9274263.1"/>
    </source>
</evidence>
<gene>
    <name evidence="1" type="ORF">LSALG_LOCUS14350</name>
</gene>
<keyword evidence="2" id="KW-1185">Reference proteome</keyword>
<dbReference type="AlphaFoldDB" id="A0AA35YI00"/>
<name>A0AA35YI00_LACSI</name>
<protein>
    <submittedName>
        <fullName evidence="1">Uncharacterized protein</fullName>
    </submittedName>
</protein>